<keyword evidence="3" id="KW-0808">Transferase</keyword>
<feature type="repeat" description="TPR" evidence="1">
    <location>
        <begin position="451"/>
        <end position="484"/>
    </location>
</feature>
<evidence type="ECO:0000256" key="1">
    <source>
        <dbReference type="PROSITE-ProRule" id="PRU00339"/>
    </source>
</evidence>
<dbReference type="RefSeq" id="WP_379019015.1">
    <property type="nucleotide sequence ID" value="NZ_JBHUGY010000020.1"/>
</dbReference>
<dbReference type="SUPFAM" id="SSF48452">
    <property type="entry name" value="TPR-like"/>
    <property type="match status" value="1"/>
</dbReference>
<proteinExistence type="predicted"/>
<evidence type="ECO:0000259" key="2">
    <source>
        <dbReference type="PROSITE" id="PS50125"/>
    </source>
</evidence>
<dbReference type="EC" id="2.7.7.-" evidence="3"/>
<keyword evidence="1" id="KW-0802">TPR repeat</keyword>
<dbReference type="EMBL" id="JBHUGY010000020">
    <property type="protein sequence ID" value="MFD2053925.1"/>
    <property type="molecule type" value="Genomic_DNA"/>
</dbReference>
<dbReference type="PANTHER" id="PTHR43081">
    <property type="entry name" value="ADENYLATE CYCLASE, TERMINAL-DIFFERENTIATION SPECIFIC-RELATED"/>
    <property type="match status" value="1"/>
</dbReference>
<dbReference type="PROSITE" id="PS50005">
    <property type="entry name" value="TPR"/>
    <property type="match status" value="1"/>
</dbReference>
<dbReference type="CDD" id="cd07302">
    <property type="entry name" value="CHD"/>
    <property type="match status" value="1"/>
</dbReference>
<dbReference type="InterPro" id="IPR050697">
    <property type="entry name" value="Adenylyl/Guanylyl_Cyclase_3/4"/>
</dbReference>
<reference evidence="4" key="1">
    <citation type="journal article" date="2019" name="Int. J. Syst. Evol. Microbiol.">
        <title>The Global Catalogue of Microorganisms (GCM) 10K type strain sequencing project: providing services to taxonomists for standard genome sequencing and annotation.</title>
        <authorList>
            <consortium name="The Broad Institute Genomics Platform"/>
            <consortium name="The Broad Institute Genome Sequencing Center for Infectious Disease"/>
            <person name="Wu L."/>
            <person name="Ma J."/>
        </authorList>
    </citation>
    <scope>NUCLEOTIDE SEQUENCE [LARGE SCALE GENOMIC DNA]</scope>
    <source>
        <strain evidence="4">CGMCC 1.16226</strain>
    </source>
</reference>
<dbReference type="InterPro" id="IPR011990">
    <property type="entry name" value="TPR-like_helical_dom_sf"/>
</dbReference>
<evidence type="ECO:0000313" key="4">
    <source>
        <dbReference type="Proteomes" id="UP001597349"/>
    </source>
</evidence>
<dbReference type="GO" id="GO:0016779">
    <property type="term" value="F:nucleotidyltransferase activity"/>
    <property type="evidence" value="ECO:0007669"/>
    <property type="project" value="UniProtKB-KW"/>
</dbReference>
<gene>
    <name evidence="3" type="ORF">ACFSQT_12750</name>
</gene>
<accession>A0ABW4WDJ8</accession>
<keyword evidence="4" id="KW-1185">Reference proteome</keyword>
<dbReference type="Gene3D" id="3.40.50.10070">
    <property type="entry name" value="TolB, N-terminal domain"/>
    <property type="match status" value="1"/>
</dbReference>
<protein>
    <submittedName>
        <fullName evidence="3">Adenylate/guanylate cyclase domain-containing protein</fullName>
        <ecNumber evidence="3">2.7.7.-</ecNumber>
    </submittedName>
</protein>
<name>A0ABW4WDJ8_9HYPH</name>
<sequence>MAEQRAQRRLAAIMSADVVGYSRMMQADEIGTLDALKKRRTEVLSPLVTKYQGRLVKVMGDGVLVEFTSAVNAVQCALDLQSDTAKANEPLPSARHVVLRIGVNLGDVIVEAGDIYGDGVNVAARLEALADGGEVCISGSVYDQVKRRLDAAFDDLGDKTLKNIAEPVRVYRIRPLSEGYTPGIADPAPPMLPAKPSIAVLPFTNMSGEREQDAFADGLTEDLITELSRNVALFVIARHSTFAYKGRSVDVRQVARELGVRYVLEGSARRLAGRVRINVQLIDAIGGDHIWADRFDRSLEDVFAVQDEVTNRIVEALVGRLTKLPPRNRPTSLEAYELCVRARPLLANFGGSAEAIRESHILLTQAVAKDPNYAEAVRWLAFTFWALWSFSIESPASKRAASLEMARRAVALDPNDAGNHWVLGYLLAYEHNWAESDAAFDAAIRVEPNHADTYAMRSELVLWRGKTDEAMGLIEKAFRLNPQPAGWYFWLLGMAHYAARRYEAAAEVLRAELTYRTGSRKILAASLAQLGQIEEAHREAELFLANNPRFSVVGWANAQPAQNRATVEHFADGLRMAGLPD</sequence>
<feature type="domain" description="Guanylate cyclase" evidence="2">
    <location>
        <begin position="12"/>
        <end position="127"/>
    </location>
</feature>
<dbReference type="PANTHER" id="PTHR43081:SF19">
    <property type="entry name" value="PH-SENSITIVE ADENYLATE CYCLASE RV1264"/>
    <property type="match status" value="1"/>
</dbReference>
<dbReference type="InterPro" id="IPR001054">
    <property type="entry name" value="A/G_cyclase"/>
</dbReference>
<comment type="caution">
    <text evidence="3">The sequence shown here is derived from an EMBL/GenBank/DDBJ whole genome shotgun (WGS) entry which is preliminary data.</text>
</comment>
<organism evidence="3 4">
    <name type="scientific">Mesorhizobium calcicola</name>
    <dbReference type="NCBI Taxonomy" id="1300310"/>
    <lineage>
        <taxon>Bacteria</taxon>
        <taxon>Pseudomonadati</taxon>
        <taxon>Pseudomonadota</taxon>
        <taxon>Alphaproteobacteria</taxon>
        <taxon>Hyphomicrobiales</taxon>
        <taxon>Phyllobacteriaceae</taxon>
        <taxon>Mesorhizobium</taxon>
    </lineage>
</organism>
<dbReference type="SUPFAM" id="SSF55073">
    <property type="entry name" value="Nucleotide cyclase"/>
    <property type="match status" value="1"/>
</dbReference>
<dbReference type="Gene3D" id="3.30.70.1230">
    <property type="entry name" value="Nucleotide cyclase"/>
    <property type="match status" value="1"/>
</dbReference>
<dbReference type="InterPro" id="IPR029787">
    <property type="entry name" value="Nucleotide_cyclase"/>
</dbReference>
<keyword evidence="3" id="KW-0548">Nucleotidyltransferase</keyword>
<dbReference type="Proteomes" id="UP001597349">
    <property type="component" value="Unassembled WGS sequence"/>
</dbReference>
<dbReference type="Pfam" id="PF00211">
    <property type="entry name" value="Guanylate_cyc"/>
    <property type="match status" value="1"/>
</dbReference>
<evidence type="ECO:0000313" key="3">
    <source>
        <dbReference type="EMBL" id="MFD2053925.1"/>
    </source>
</evidence>
<dbReference type="PROSITE" id="PS50125">
    <property type="entry name" value="GUANYLATE_CYCLASE_2"/>
    <property type="match status" value="1"/>
</dbReference>
<dbReference type="Gene3D" id="1.25.40.10">
    <property type="entry name" value="Tetratricopeptide repeat domain"/>
    <property type="match status" value="1"/>
</dbReference>
<dbReference type="InterPro" id="IPR019734">
    <property type="entry name" value="TPR_rpt"/>
</dbReference>